<dbReference type="EMBL" id="GL433842">
    <property type="protein sequence ID" value="EFN56264.1"/>
    <property type="molecule type" value="Genomic_DNA"/>
</dbReference>
<gene>
    <name evidence="3" type="ORF">CHLNCDRAFT_145117</name>
</gene>
<evidence type="ECO:0000256" key="1">
    <source>
        <dbReference type="SAM" id="SignalP"/>
    </source>
</evidence>
<protein>
    <recommendedName>
        <fullName evidence="2">ShKT domain-containing protein</fullName>
    </recommendedName>
</protein>
<keyword evidence="4" id="KW-1185">Reference proteome</keyword>
<proteinExistence type="predicted"/>
<feature type="domain" description="ShKT" evidence="2">
    <location>
        <begin position="41"/>
        <end position="75"/>
    </location>
</feature>
<dbReference type="GeneID" id="17355888"/>
<dbReference type="InParanoid" id="E1ZCL9"/>
<sequence length="89" mass="9936">MKNAVALLLLLALLSSAHAVLEEDRTDIFPGYKEEGAPHACNDELPEVVCKDYKEANMCETSYVKKACQLTCGACTRQHDRPPEPMWAR</sequence>
<dbReference type="KEGG" id="cvr:CHLNCDRAFT_145117"/>
<name>E1ZCL9_CHLVA</name>
<evidence type="ECO:0000259" key="2">
    <source>
        <dbReference type="PROSITE" id="PS51670"/>
    </source>
</evidence>
<organism evidence="4">
    <name type="scientific">Chlorella variabilis</name>
    <name type="common">Green alga</name>
    <dbReference type="NCBI Taxonomy" id="554065"/>
    <lineage>
        <taxon>Eukaryota</taxon>
        <taxon>Viridiplantae</taxon>
        <taxon>Chlorophyta</taxon>
        <taxon>core chlorophytes</taxon>
        <taxon>Trebouxiophyceae</taxon>
        <taxon>Chlorellales</taxon>
        <taxon>Chlorellaceae</taxon>
        <taxon>Chlorella clade</taxon>
        <taxon>Chlorella</taxon>
    </lineage>
</organism>
<dbReference type="RefSeq" id="XP_005848366.1">
    <property type="nucleotide sequence ID" value="XM_005848304.1"/>
</dbReference>
<dbReference type="Proteomes" id="UP000008141">
    <property type="component" value="Unassembled WGS sequence"/>
</dbReference>
<feature type="signal peptide" evidence="1">
    <location>
        <begin position="1"/>
        <end position="19"/>
    </location>
</feature>
<reference evidence="3 4" key="1">
    <citation type="journal article" date="2010" name="Plant Cell">
        <title>The Chlorella variabilis NC64A genome reveals adaptation to photosymbiosis, coevolution with viruses, and cryptic sex.</title>
        <authorList>
            <person name="Blanc G."/>
            <person name="Duncan G."/>
            <person name="Agarkova I."/>
            <person name="Borodovsky M."/>
            <person name="Gurnon J."/>
            <person name="Kuo A."/>
            <person name="Lindquist E."/>
            <person name="Lucas S."/>
            <person name="Pangilinan J."/>
            <person name="Polle J."/>
            <person name="Salamov A."/>
            <person name="Terry A."/>
            <person name="Yamada T."/>
            <person name="Dunigan D.D."/>
            <person name="Grigoriev I.V."/>
            <person name="Claverie J.M."/>
            <person name="Van Etten J.L."/>
        </authorList>
    </citation>
    <scope>NUCLEOTIDE SEQUENCE [LARGE SCALE GENOMIC DNA]</scope>
    <source>
        <strain evidence="3 4">NC64A</strain>
    </source>
</reference>
<dbReference type="PROSITE" id="PS51670">
    <property type="entry name" value="SHKT"/>
    <property type="match status" value="1"/>
</dbReference>
<evidence type="ECO:0000313" key="4">
    <source>
        <dbReference type="Proteomes" id="UP000008141"/>
    </source>
</evidence>
<keyword evidence="1" id="KW-0732">Signal</keyword>
<dbReference type="InterPro" id="IPR003582">
    <property type="entry name" value="ShKT_dom"/>
</dbReference>
<dbReference type="AlphaFoldDB" id="E1ZCL9"/>
<accession>E1ZCL9</accession>
<feature type="chain" id="PRO_5003156189" description="ShKT domain-containing protein" evidence="1">
    <location>
        <begin position="20"/>
        <end position="89"/>
    </location>
</feature>
<dbReference type="OrthoDB" id="10439131at2759"/>
<evidence type="ECO:0000313" key="3">
    <source>
        <dbReference type="EMBL" id="EFN56264.1"/>
    </source>
</evidence>